<proteinExistence type="predicted"/>
<gene>
    <name evidence="2" type="ORF">PUN28_006788</name>
</gene>
<organism evidence="2 3">
    <name type="scientific">Cardiocondyla obscurior</name>
    <dbReference type="NCBI Taxonomy" id="286306"/>
    <lineage>
        <taxon>Eukaryota</taxon>
        <taxon>Metazoa</taxon>
        <taxon>Ecdysozoa</taxon>
        <taxon>Arthropoda</taxon>
        <taxon>Hexapoda</taxon>
        <taxon>Insecta</taxon>
        <taxon>Pterygota</taxon>
        <taxon>Neoptera</taxon>
        <taxon>Endopterygota</taxon>
        <taxon>Hymenoptera</taxon>
        <taxon>Apocrita</taxon>
        <taxon>Aculeata</taxon>
        <taxon>Formicoidea</taxon>
        <taxon>Formicidae</taxon>
        <taxon>Myrmicinae</taxon>
        <taxon>Cardiocondyla</taxon>
    </lineage>
</organism>
<evidence type="ECO:0000313" key="3">
    <source>
        <dbReference type="Proteomes" id="UP001430953"/>
    </source>
</evidence>
<keyword evidence="1" id="KW-0812">Transmembrane</keyword>
<comment type="caution">
    <text evidence="2">The sequence shown here is derived from an EMBL/GenBank/DDBJ whole genome shotgun (WGS) entry which is preliminary data.</text>
</comment>
<name>A0AAW2FZX8_9HYME</name>
<evidence type="ECO:0000313" key="2">
    <source>
        <dbReference type="EMBL" id="KAL0121509.1"/>
    </source>
</evidence>
<dbReference type="Proteomes" id="UP001430953">
    <property type="component" value="Unassembled WGS sequence"/>
</dbReference>
<sequence>MLLKYIKCQLLKNIIIFCYIILILLLFLLSEHYRRTTTYRKTEKYMVRPTSYRSVVSSHVTLKRVAHKLHFYIQQYYFINDKNITFQVSQLIDNYSDIAAYHVTITPQTDGVEPGTILADLGKREKSILEFDFLNSSVTPERLSVTNKTDKRALAGVKSKTRLRVAIREW</sequence>
<reference evidence="2 3" key="1">
    <citation type="submission" date="2023-03" db="EMBL/GenBank/DDBJ databases">
        <title>High recombination rates correlate with genetic variation in Cardiocondyla obscurior ants.</title>
        <authorList>
            <person name="Errbii M."/>
        </authorList>
    </citation>
    <scope>NUCLEOTIDE SEQUENCE [LARGE SCALE GENOMIC DNA]</scope>
    <source>
        <strain evidence="2">Alpha-2009</strain>
        <tissue evidence="2">Whole body</tissue>
    </source>
</reference>
<keyword evidence="1" id="KW-0472">Membrane</keyword>
<dbReference type="AlphaFoldDB" id="A0AAW2FZX8"/>
<keyword evidence="3" id="KW-1185">Reference proteome</keyword>
<keyword evidence="1" id="KW-1133">Transmembrane helix</keyword>
<accession>A0AAW2FZX8</accession>
<evidence type="ECO:0000256" key="1">
    <source>
        <dbReference type="SAM" id="Phobius"/>
    </source>
</evidence>
<dbReference type="EMBL" id="JADYXP020000006">
    <property type="protein sequence ID" value="KAL0121509.1"/>
    <property type="molecule type" value="Genomic_DNA"/>
</dbReference>
<feature type="transmembrane region" description="Helical" evidence="1">
    <location>
        <begin position="12"/>
        <end position="30"/>
    </location>
</feature>
<protein>
    <submittedName>
        <fullName evidence="2">Uncharacterized protein</fullName>
    </submittedName>
</protein>